<keyword evidence="3 6" id="KW-1133">Transmembrane helix</keyword>
<comment type="subcellular location">
    <subcellularLocation>
        <location evidence="1">Membrane</location>
    </subcellularLocation>
</comment>
<evidence type="ECO:0000256" key="6">
    <source>
        <dbReference type="SAM" id="Phobius"/>
    </source>
</evidence>
<reference evidence="7 8" key="1">
    <citation type="journal article" date="2015" name="Nat. Commun.">
        <title>Genomic and transcriptomic evidence for scavenging of diverse organic compounds by widespread deep-sea archaea.</title>
        <authorList>
            <person name="Li M."/>
            <person name="Baker B.J."/>
            <person name="Anantharaman K."/>
            <person name="Jain S."/>
            <person name="Breier J.A."/>
            <person name="Dick G.J."/>
        </authorList>
    </citation>
    <scope>NUCLEOTIDE SEQUENCE [LARGE SCALE GENOMIC DNA]</scope>
    <source>
        <strain evidence="7">Cayman_51_deep</strain>
    </source>
</reference>
<evidence type="ECO:0000256" key="1">
    <source>
        <dbReference type="ARBA" id="ARBA00004370"/>
    </source>
</evidence>
<keyword evidence="5" id="KW-0325">Glycoprotein</keyword>
<dbReference type="EMBL" id="PSPG01000009">
    <property type="protein sequence ID" value="PXF21314.1"/>
    <property type="molecule type" value="Genomic_DNA"/>
</dbReference>
<dbReference type="GO" id="GO:0016020">
    <property type="term" value="C:membrane"/>
    <property type="evidence" value="ECO:0007669"/>
    <property type="project" value="UniProtKB-SubCell"/>
</dbReference>
<dbReference type="AlphaFoldDB" id="A0A2V3HQB5"/>
<evidence type="ECO:0000313" key="7">
    <source>
        <dbReference type="EMBL" id="PXF21314.1"/>
    </source>
</evidence>
<evidence type="ECO:0000256" key="3">
    <source>
        <dbReference type="ARBA" id="ARBA00022989"/>
    </source>
</evidence>
<accession>A0A2V3HQB5</accession>
<dbReference type="Proteomes" id="UP000248161">
    <property type="component" value="Unassembled WGS sequence"/>
</dbReference>
<comment type="caution">
    <text evidence="7">The sequence shown here is derived from an EMBL/GenBank/DDBJ whole genome shotgun (WGS) entry which is preliminary data.</text>
</comment>
<proteinExistence type="predicted"/>
<evidence type="ECO:0000256" key="2">
    <source>
        <dbReference type="ARBA" id="ARBA00022692"/>
    </source>
</evidence>
<evidence type="ECO:0000313" key="8">
    <source>
        <dbReference type="Proteomes" id="UP000248161"/>
    </source>
</evidence>
<feature type="transmembrane region" description="Helical" evidence="6">
    <location>
        <begin position="893"/>
        <end position="916"/>
    </location>
</feature>
<name>A0A2V3HQB5_9ARCH</name>
<keyword evidence="2 6" id="KW-0812">Transmembrane</keyword>
<sequence length="921" mass="98820">MNRNKSIALMLTGIILVSLNMFILTGVVSSNVQAGVEDLIVDGRDEASDWEDEEWLVQTSERVYFAYNLTNQDASLNDEIAVFEKVGPFIYAVTTTKEILDFDADAGTITYSEYDSFEWCENCTWTDDDGNEHASVSGETNLTNANILWNTQRMAGLATAITYGEIFAKAGFAQQMQINDLQNRAPSIWAAEYAETLIAGAAAQINSTGIDMPTAEAMAPAAVLRGAYDGWLAQSGASDANPDFASYADVILYSAVDPSTGSCIALIGDSACKDGSTSLHPDHGIGHMLVAGMGEPSEATTPVRAALYGYSGASAEEMAAIDWAVYAMAGTNFVMMGGGEDLDSIDDWRERLVEVSGVDIANPVALNNVLFGTEESNEIGQISDGMLSESDFQGIPLFGVALFLLGAQGDAFSTMVSYSIGLTQLLGLADWGGEWIGMLGTPREFPMILVGGSGAMDADQWWMISFCGVEPLAGGYLSIGLNRGDYEGTVDLPPEKCLEIEYTSDYALTGDFATEFIYAEFSGVTLPRGSEGPEMGGVESVWDDAYVAGLYGISESEASALRSWVKDLMFEQVIGALLAFQYGASAWTTQSINNWLYGWSDSVLTGLYGEENSWVKLETNETYYGSGGKSTGDFSVYVMSIPSSADDLGTADHALMQGYINSDGDGLCDFKLDADGNAEYAVECEANETYGMTEHLPWRAPHNEKRVYGLLSDHVGNSNTEITGTIGGIANADEPFSVNLVGYAIAQTEVGDTVTYKGIEMVEHHIELDPAENQIQAKLIGFNLGHVAVLPGALPIYFGSTVDIKVEPVTNVAMYGKSVSTFYLDLRWAGAMNPDFSASYVQPVFEIHTLSEIGDDDAASFKCTVIDHMGTMWWTDFGGEGDCELEALTTFSYIAAALYVAGIGLLAYGGMGIAAASRKIE</sequence>
<gene>
    <name evidence="7" type="ORF">CXX69_04735</name>
</gene>
<organism evidence="7 8">
    <name type="scientific">Candidatus Thalassarchaeum betae</name>
    <dbReference type="NCBI Taxonomy" id="2599289"/>
    <lineage>
        <taxon>Archaea</taxon>
        <taxon>Methanobacteriati</taxon>
        <taxon>Thermoplasmatota</taxon>
        <taxon>Candidatus Poseidoniia</taxon>
        <taxon>Candidatus Poseidoniales</taxon>
        <taxon>Candidatus Thalassarchaeaceae</taxon>
        <taxon>Candidatus Thalassarchaeum</taxon>
    </lineage>
</organism>
<dbReference type="InterPro" id="IPR002159">
    <property type="entry name" value="CD36_fam"/>
</dbReference>
<evidence type="ECO:0000256" key="5">
    <source>
        <dbReference type="ARBA" id="ARBA00023180"/>
    </source>
</evidence>
<protein>
    <submittedName>
        <fullName evidence="7">Uncharacterized protein</fullName>
    </submittedName>
</protein>
<dbReference type="Pfam" id="PF01130">
    <property type="entry name" value="CD36"/>
    <property type="match status" value="1"/>
</dbReference>
<keyword evidence="4 6" id="KW-0472">Membrane</keyword>
<evidence type="ECO:0000256" key="4">
    <source>
        <dbReference type="ARBA" id="ARBA00023136"/>
    </source>
</evidence>